<evidence type="ECO:0000313" key="1">
    <source>
        <dbReference type="EMBL" id="KKL93079.1"/>
    </source>
</evidence>
<organism evidence="1">
    <name type="scientific">marine sediment metagenome</name>
    <dbReference type="NCBI Taxonomy" id="412755"/>
    <lineage>
        <taxon>unclassified sequences</taxon>
        <taxon>metagenomes</taxon>
        <taxon>ecological metagenomes</taxon>
    </lineage>
</organism>
<reference evidence="1" key="1">
    <citation type="journal article" date="2015" name="Nature">
        <title>Complex archaea that bridge the gap between prokaryotes and eukaryotes.</title>
        <authorList>
            <person name="Spang A."/>
            <person name="Saw J.H."/>
            <person name="Jorgensen S.L."/>
            <person name="Zaremba-Niedzwiedzka K."/>
            <person name="Martijn J."/>
            <person name="Lind A.E."/>
            <person name="van Eijk R."/>
            <person name="Schleper C."/>
            <person name="Guy L."/>
            <person name="Ettema T.J."/>
        </authorList>
    </citation>
    <scope>NUCLEOTIDE SEQUENCE</scope>
</reference>
<evidence type="ECO:0008006" key="2">
    <source>
        <dbReference type="Google" id="ProtNLM"/>
    </source>
</evidence>
<protein>
    <recommendedName>
        <fullName evidence="2">PARP-type domain-containing protein</fullName>
    </recommendedName>
</protein>
<dbReference type="AlphaFoldDB" id="A0A0F9G2Z5"/>
<gene>
    <name evidence="1" type="ORF">LCGC14_1878250</name>
</gene>
<comment type="caution">
    <text evidence="1">The sequence shown here is derived from an EMBL/GenBank/DDBJ whole genome shotgun (WGS) entry which is preliminary data.</text>
</comment>
<name>A0A0F9G2Z5_9ZZZZ</name>
<dbReference type="EMBL" id="LAZR01019290">
    <property type="protein sequence ID" value="KKL93079.1"/>
    <property type="molecule type" value="Genomic_DNA"/>
</dbReference>
<proteinExistence type="predicted"/>
<accession>A0A0F9G2Z5</accession>
<sequence>MRKLPRATCPQCKTRINRHDAVRVESVPVGPYVKKDFHLSCYNEVLRQNAARRGVQF</sequence>